<dbReference type="SUPFAM" id="SSF51658">
    <property type="entry name" value="Xylose isomerase-like"/>
    <property type="match status" value="1"/>
</dbReference>
<evidence type="ECO:0000313" key="2">
    <source>
        <dbReference type="EMBL" id="AFU05304.1"/>
    </source>
</evidence>
<dbReference type="HOGENOM" id="CLU_885441_0_0_11"/>
<dbReference type="Proteomes" id="UP000006304">
    <property type="component" value="Chromosome"/>
</dbReference>
<accession>K0F6M0</accession>
<keyword evidence="2" id="KW-0413">Isomerase</keyword>
<protein>
    <submittedName>
        <fullName evidence="2">Xlose isomerase domain-containing protein</fullName>
    </submittedName>
</protein>
<dbReference type="GO" id="GO:0016853">
    <property type="term" value="F:isomerase activity"/>
    <property type="evidence" value="ECO:0007669"/>
    <property type="project" value="UniProtKB-KW"/>
</dbReference>
<dbReference type="InterPro" id="IPR036237">
    <property type="entry name" value="Xyl_isomerase-like_sf"/>
</dbReference>
<dbReference type="Gene3D" id="3.20.20.150">
    <property type="entry name" value="Divalent-metal-dependent TIM barrel enzymes"/>
    <property type="match status" value="1"/>
</dbReference>
<evidence type="ECO:0000259" key="1">
    <source>
        <dbReference type="Pfam" id="PF01261"/>
    </source>
</evidence>
<dbReference type="AlphaFoldDB" id="K0F6M0"/>
<dbReference type="InterPro" id="IPR013022">
    <property type="entry name" value="Xyl_isomerase-like_TIM-brl"/>
</dbReference>
<dbReference type="STRING" id="1133849.O3I_036785"/>
<keyword evidence="3" id="KW-1185">Reference proteome</keyword>
<proteinExistence type="predicted"/>
<feature type="domain" description="Xylose isomerase-like TIM barrel" evidence="1">
    <location>
        <begin position="22"/>
        <end position="282"/>
    </location>
</feature>
<sequence>MVMRYGYATVGLPTLAPDEAIEHAAAAGYAGLEWKVGEALHAAGSSAEQFLLGNRTTIALDDPAQGARIARRSAAAGLAVIGVDPYVAVGDVTTLDLALAVAEAADAPQVRLQGPRFGADGAGYRQLFARFLEFLSVAEQRAHRRGIRLVVEIHQQTMFSSAALVHRLVTYFDPAHIGVIYDVGNLVVEGYEDHRIGTELLGPYLHHVHLKNALHRPSAGPGPVRVHRPVWSPLDEGEVDVLGVLAHLDTIGYQGWVTIEDFSTQRTPLATLRHNADVLRACNAPGWLDREEV</sequence>
<dbReference type="PANTHER" id="PTHR12110">
    <property type="entry name" value="HYDROXYPYRUVATE ISOMERASE"/>
    <property type="match status" value="1"/>
</dbReference>
<dbReference type="EMBL" id="CP003876">
    <property type="protein sequence ID" value="AFU05304.1"/>
    <property type="molecule type" value="Genomic_DNA"/>
</dbReference>
<gene>
    <name evidence="2" type="ORF">O3I_036785</name>
</gene>
<dbReference type="InterPro" id="IPR050312">
    <property type="entry name" value="IolE/XylAMocC-like"/>
</dbReference>
<dbReference type="eggNOG" id="COG1082">
    <property type="taxonomic scope" value="Bacteria"/>
</dbReference>
<dbReference type="KEGG" id="nbr:O3I_036785"/>
<evidence type="ECO:0000313" key="3">
    <source>
        <dbReference type="Proteomes" id="UP000006304"/>
    </source>
</evidence>
<dbReference type="Pfam" id="PF01261">
    <property type="entry name" value="AP_endonuc_2"/>
    <property type="match status" value="1"/>
</dbReference>
<name>K0F6M0_NOCB7</name>
<organism evidence="2 3">
    <name type="scientific">Nocardia brasiliensis (strain ATCC 700358 / HUJEG-1)</name>
    <dbReference type="NCBI Taxonomy" id="1133849"/>
    <lineage>
        <taxon>Bacteria</taxon>
        <taxon>Bacillati</taxon>
        <taxon>Actinomycetota</taxon>
        <taxon>Actinomycetes</taxon>
        <taxon>Mycobacteriales</taxon>
        <taxon>Nocardiaceae</taxon>
        <taxon>Nocardia</taxon>
    </lineage>
</organism>
<dbReference type="PANTHER" id="PTHR12110:SF53">
    <property type="entry name" value="BLR5974 PROTEIN"/>
    <property type="match status" value="1"/>
</dbReference>
<reference evidence="2 3" key="1">
    <citation type="journal article" date="2012" name="J. Bacteriol.">
        <title>Complete genome sequence of Nocardia brasiliensis HUJEG-1.</title>
        <authorList>
            <person name="Vera-Cabrera L."/>
            <person name="Ortiz-Lopez R."/>
            <person name="Elizondo-Gonzalez R."/>
            <person name="Perez-Maya A.A."/>
            <person name="Ocampo-Candiani J."/>
        </authorList>
    </citation>
    <scope>NUCLEOTIDE SEQUENCE [LARGE SCALE GENOMIC DNA]</scope>
    <source>
        <strain evidence="3">ATCC 700358</strain>
    </source>
</reference>